<feature type="transmembrane region" description="Helical" evidence="8">
    <location>
        <begin position="239"/>
        <end position="257"/>
    </location>
</feature>
<evidence type="ECO:0000256" key="8">
    <source>
        <dbReference type="RuleBase" id="RU363041"/>
    </source>
</evidence>
<comment type="similarity">
    <text evidence="2 8">Belongs to the 4-toluene sulfonate uptake permease (TSUP) (TC 2.A.102) family.</text>
</comment>
<comment type="subcellular location">
    <subcellularLocation>
        <location evidence="1 8">Cell membrane</location>
        <topology evidence="1 8">Multi-pass membrane protein</topology>
    </subcellularLocation>
</comment>
<dbReference type="RefSeq" id="WP_406769335.1">
    <property type="nucleotide sequence ID" value="NZ_JBJHZZ010000003.1"/>
</dbReference>
<keyword evidence="3" id="KW-0813">Transport</keyword>
<protein>
    <recommendedName>
        <fullName evidence="8">Probable membrane transporter protein</fullName>
    </recommendedName>
</protein>
<comment type="caution">
    <text evidence="9">The sequence shown here is derived from an EMBL/GenBank/DDBJ whole genome shotgun (WGS) entry which is preliminary data.</text>
</comment>
<dbReference type="Proteomes" id="UP001623591">
    <property type="component" value="Unassembled WGS sequence"/>
</dbReference>
<gene>
    <name evidence="9" type="ORF">ACJDUG_07785</name>
</gene>
<keyword evidence="10" id="KW-1185">Reference proteome</keyword>
<dbReference type="InterPro" id="IPR002781">
    <property type="entry name" value="TM_pro_TauE-like"/>
</dbReference>
<evidence type="ECO:0000256" key="1">
    <source>
        <dbReference type="ARBA" id="ARBA00004651"/>
    </source>
</evidence>
<feature type="transmembrane region" description="Helical" evidence="8">
    <location>
        <begin position="213"/>
        <end position="233"/>
    </location>
</feature>
<feature type="transmembrane region" description="Helical" evidence="8">
    <location>
        <begin position="190"/>
        <end position="206"/>
    </location>
</feature>
<sequence>MLYNLSLNHDFFIKLLILCPLGFLAALVDSIAGGGGLISVPAYLLAGVPPHLSLGTNKFSSTAASFTSSIKFARSGKINFEIMKYLAPLTFVGAVLGVTSVLKVDQNFLSTLVLVLVLCVGVYSIFSKTIGLEDKFVAITKKTIMLGMLLAISLGFYDGFFGPGTGSFLIFGLINIYGFDFVKASGNGKFLNFISNITSLLLFAINGQINYMLGIPVAIFMIFGARIGTVLALTKGAKLIKPIFVTMSLGVAVKMLYQMFVK</sequence>
<keyword evidence="4 8" id="KW-1003">Cell membrane</keyword>
<dbReference type="EMBL" id="JBJHZZ010000003">
    <property type="protein sequence ID" value="MFL0246868.1"/>
    <property type="molecule type" value="Genomic_DNA"/>
</dbReference>
<feature type="transmembrane region" description="Helical" evidence="8">
    <location>
        <begin position="108"/>
        <end position="126"/>
    </location>
</feature>
<feature type="transmembrane region" description="Helical" evidence="8">
    <location>
        <begin position="85"/>
        <end position="102"/>
    </location>
</feature>
<evidence type="ECO:0000313" key="10">
    <source>
        <dbReference type="Proteomes" id="UP001623591"/>
    </source>
</evidence>
<proteinExistence type="inferred from homology"/>
<name>A0ABW8T2W0_9CLOT</name>
<dbReference type="PANTHER" id="PTHR30269">
    <property type="entry name" value="TRANSMEMBRANE PROTEIN YFCA"/>
    <property type="match status" value="1"/>
</dbReference>
<keyword evidence="5 8" id="KW-0812">Transmembrane</keyword>
<evidence type="ECO:0000256" key="2">
    <source>
        <dbReference type="ARBA" id="ARBA00009142"/>
    </source>
</evidence>
<evidence type="ECO:0000256" key="6">
    <source>
        <dbReference type="ARBA" id="ARBA00022989"/>
    </source>
</evidence>
<dbReference type="PANTHER" id="PTHR30269:SF0">
    <property type="entry name" value="MEMBRANE TRANSPORTER PROTEIN YFCA-RELATED"/>
    <property type="match status" value="1"/>
</dbReference>
<dbReference type="Pfam" id="PF01925">
    <property type="entry name" value="TauE"/>
    <property type="match status" value="1"/>
</dbReference>
<organism evidence="9 10">
    <name type="scientific">Candidatus Clostridium stratigraminis</name>
    <dbReference type="NCBI Taxonomy" id="3381661"/>
    <lineage>
        <taxon>Bacteria</taxon>
        <taxon>Bacillati</taxon>
        <taxon>Bacillota</taxon>
        <taxon>Clostridia</taxon>
        <taxon>Eubacteriales</taxon>
        <taxon>Clostridiaceae</taxon>
        <taxon>Clostridium</taxon>
    </lineage>
</organism>
<evidence type="ECO:0000256" key="4">
    <source>
        <dbReference type="ARBA" id="ARBA00022475"/>
    </source>
</evidence>
<keyword evidence="7 8" id="KW-0472">Membrane</keyword>
<reference evidence="9 10" key="1">
    <citation type="submission" date="2024-11" db="EMBL/GenBank/DDBJ databases">
        <authorList>
            <person name="Heng Y.C."/>
            <person name="Lim A.C.H."/>
            <person name="Lee J.K.Y."/>
            <person name="Kittelmann S."/>
        </authorList>
    </citation>
    <scope>NUCLEOTIDE SEQUENCE [LARGE SCALE GENOMIC DNA]</scope>
    <source>
        <strain evidence="9 10">WILCCON 0185</strain>
    </source>
</reference>
<evidence type="ECO:0000256" key="3">
    <source>
        <dbReference type="ARBA" id="ARBA00022448"/>
    </source>
</evidence>
<keyword evidence="6 8" id="KW-1133">Transmembrane helix</keyword>
<evidence type="ECO:0000256" key="7">
    <source>
        <dbReference type="ARBA" id="ARBA00023136"/>
    </source>
</evidence>
<accession>A0ABW8T2W0</accession>
<feature type="transmembrane region" description="Helical" evidence="8">
    <location>
        <begin position="147"/>
        <end position="178"/>
    </location>
</feature>
<dbReference type="InterPro" id="IPR052017">
    <property type="entry name" value="TSUP"/>
</dbReference>
<evidence type="ECO:0000313" key="9">
    <source>
        <dbReference type="EMBL" id="MFL0246868.1"/>
    </source>
</evidence>
<evidence type="ECO:0000256" key="5">
    <source>
        <dbReference type="ARBA" id="ARBA00022692"/>
    </source>
</evidence>